<dbReference type="Proteomes" id="UP000827872">
    <property type="component" value="Linkage Group LG04"/>
</dbReference>
<comment type="caution">
    <text evidence="1">The sequence shown here is derived from an EMBL/GenBank/DDBJ whole genome shotgun (WGS) entry which is preliminary data.</text>
</comment>
<evidence type="ECO:0000313" key="2">
    <source>
        <dbReference type="Proteomes" id="UP000827872"/>
    </source>
</evidence>
<sequence length="196" mass="22206">MMDMSEFGEAAPFLRKSEKEIMMMQTVAFEGKKKCWIPDDKQAYVEAEVKESGGGKVTVETVDGRTITVKEDDVQPMNPPKFDMIEDMAMLTHLNEASVLHNLNKRYSNWMIYVANGDQNGLAHVPSNTYSGLFCVTVNPYKWLPVYKTEVVGAYKGKRRSEAPPHIFSIADNAYHDMLRSLNGQDVITFIVVYPK</sequence>
<dbReference type="EMBL" id="CM037617">
    <property type="protein sequence ID" value="KAH8004649.1"/>
    <property type="molecule type" value="Genomic_DNA"/>
</dbReference>
<accession>A0ACB8FH54</accession>
<protein>
    <submittedName>
        <fullName evidence="1">Myosin-7B</fullName>
    </submittedName>
</protein>
<reference evidence="1" key="1">
    <citation type="submission" date="2021-08" db="EMBL/GenBank/DDBJ databases">
        <title>The first chromosome-level gecko genome reveals the dynamic sex chromosomes of Neotropical dwarf geckos (Sphaerodactylidae: Sphaerodactylus).</title>
        <authorList>
            <person name="Pinto B.J."/>
            <person name="Keating S.E."/>
            <person name="Gamble T."/>
        </authorList>
    </citation>
    <scope>NUCLEOTIDE SEQUENCE</scope>
    <source>
        <strain evidence="1">TG3544</strain>
    </source>
</reference>
<proteinExistence type="predicted"/>
<gene>
    <name evidence="1" type="primary">MYH7B_1</name>
    <name evidence="1" type="ORF">K3G42_016520</name>
</gene>
<name>A0ACB8FH54_9SAUR</name>
<organism evidence="1 2">
    <name type="scientific">Sphaerodactylus townsendi</name>
    <dbReference type="NCBI Taxonomy" id="933632"/>
    <lineage>
        <taxon>Eukaryota</taxon>
        <taxon>Metazoa</taxon>
        <taxon>Chordata</taxon>
        <taxon>Craniata</taxon>
        <taxon>Vertebrata</taxon>
        <taxon>Euteleostomi</taxon>
        <taxon>Lepidosauria</taxon>
        <taxon>Squamata</taxon>
        <taxon>Bifurcata</taxon>
        <taxon>Gekkota</taxon>
        <taxon>Sphaerodactylidae</taxon>
        <taxon>Sphaerodactylus</taxon>
    </lineage>
</organism>
<evidence type="ECO:0000313" key="1">
    <source>
        <dbReference type="EMBL" id="KAH8004649.1"/>
    </source>
</evidence>
<keyword evidence="2" id="KW-1185">Reference proteome</keyword>